<keyword evidence="4 7" id="KW-1133">Transmembrane helix</keyword>
<reference evidence="9" key="1">
    <citation type="submission" date="2020-11" db="EMBL/GenBank/DDBJ databases">
        <title>Sequencing the genomes of 1000 actinobacteria strains.</title>
        <authorList>
            <person name="Klenk H.-P."/>
        </authorList>
    </citation>
    <scope>NUCLEOTIDE SEQUENCE</scope>
    <source>
        <strain evidence="9">DSM 45356</strain>
    </source>
</reference>
<comment type="subcellular location">
    <subcellularLocation>
        <location evidence="1">Membrane</location>
        <topology evidence="1">Multi-pass membrane protein</topology>
    </subcellularLocation>
</comment>
<dbReference type="Proteomes" id="UP000622552">
    <property type="component" value="Unassembled WGS sequence"/>
</dbReference>
<dbReference type="PANTHER" id="PTHR30071:SF1">
    <property type="entry name" value="CYTOCHROME B_B6 PROTEIN-RELATED"/>
    <property type="match status" value="1"/>
</dbReference>
<keyword evidence="2 7" id="KW-0812">Transmembrane</keyword>
<evidence type="ECO:0000256" key="3">
    <source>
        <dbReference type="ARBA" id="ARBA00022748"/>
    </source>
</evidence>
<feature type="domain" description="Cytochrome c assembly protein" evidence="8">
    <location>
        <begin position="123"/>
        <end position="333"/>
    </location>
</feature>
<evidence type="ECO:0000313" key="9">
    <source>
        <dbReference type="EMBL" id="MBG6139967.1"/>
    </source>
</evidence>
<dbReference type="RefSeq" id="WP_197006564.1">
    <property type="nucleotide sequence ID" value="NZ_BONS01000006.1"/>
</dbReference>
<dbReference type="InterPro" id="IPR017562">
    <property type="entry name" value="Cyt_c_biogenesis_CcsA"/>
</dbReference>
<dbReference type="GO" id="GO:0020037">
    <property type="term" value="F:heme binding"/>
    <property type="evidence" value="ECO:0007669"/>
    <property type="project" value="InterPro"/>
</dbReference>
<keyword evidence="5 7" id="KW-0472">Membrane</keyword>
<feature type="transmembrane region" description="Helical" evidence="7">
    <location>
        <begin position="308"/>
        <end position="329"/>
    </location>
</feature>
<dbReference type="NCBIfam" id="TIGR03144">
    <property type="entry name" value="cytochr_II_ccsB"/>
    <property type="match status" value="1"/>
</dbReference>
<dbReference type="GO" id="GO:0017004">
    <property type="term" value="P:cytochrome complex assembly"/>
    <property type="evidence" value="ECO:0007669"/>
    <property type="project" value="UniProtKB-KW"/>
</dbReference>
<keyword evidence="3" id="KW-0201">Cytochrome c-type biogenesis</keyword>
<keyword evidence="10" id="KW-1185">Reference proteome</keyword>
<evidence type="ECO:0000256" key="5">
    <source>
        <dbReference type="ARBA" id="ARBA00023136"/>
    </source>
</evidence>
<accession>A0A8J7KZ16</accession>
<organism evidence="9 10">
    <name type="scientific">Longispora fulva</name>
    <dbReference type="NCBI Taxonomy" id="619741"/>
    <lineage>
        <taxon>Bacteria</taxon>
        <taxon>Bacillati</taxon>
        <taxon>Actinomycetota</taxon>
        <taxon>Actinomycetes</taxon>
        <taxon>Micromonosporales</taxon>
        <taxon>Micromonosporaceae</taxon>
        <taxon>Longispora</taxon>
    </lineage>
</organism>
<dbReference type="GO" id="GO:0005886">
    <property type="term" value="C:plasma membrane"/>
    <property type="evidence" value="ECO:0007669"/>
    <property type="project" value="TreeGrafter"/>
</dbReference>
<feature type="transmembrane region" description="Helical" evidence="7">
    <location>
        <begin position="281"/>
        <end position="296"/>
    </location>
</feature>
<name>A0A8J7KZ16_9ACTN</name>
<feature type="transmembrane region" description="Helical" evidence="7">
    <location>
        <begin position="243"/>
        <end position="266"/>
    </location>
</feature>
<feature type="transmembrane region" description="Helical" evidence="7">
    <location>
        <begin position="186"/>
        <end position="214"/>
    </location>
</feature>
<comment type="caution">
    <text evidence="9">The sequence shown here is derived from an EMBL/GenBank/DDBJ whole genome shotgun (WGS) entry which is preliminary data.</text>
</comment>
<dbReference type="InterPro" id="IPR002541">
    <property type="entry name" value="Cyt_c_assembly"/>
</dbReference>
<feature type="transmembrane region" description="Helical" evidence="7">
    <location>
        <begin position="125"/>
        <end position="145"/>
    </location>
</feature>
<feature type="transmembrane region" description="Helical" evidence="7">
    <location>
        <begin position="13"/>
        <end position="35"/>
    </location>
</feature>
<protein>
    <submittedName>
        <fullName evidence="9">Cytochrome c-type biogenesis protein CcsB</fullName>
    </submittedName>
</protein>
<evidence type="ECO:0000256" key="4">
    <source>
        <dbReference type="ARBA" id="ARBA00022989"/>
    </source>
</evidence>
<feature type="transmembrane region" description="Helical" evidence="7">
    <location>
        <begin position="94"/>
        <end position="113"/>
    </location>
</feature>
<sequence>MAALSDQLLTVTILLYTLAMLGYAVEYAFGIRGVVATSAVREPALIGGPSGYAPSAGEEPWGSPDDPAGYVSPADPGPTGVADRPGRASVAGKVAVALTVAGVLAHIASVVLRGVDAHRMPLGNMYEFVVFGCLVAMAIWSGIAIRRPALRPLGLFASLIIVLLLGIAATTLYVKVTPLVPALNSYWLAIHVTAASISSGVFMVGFVPAAMFLIRRRWEQTGSQSFPVSLGARMPASDTLERLTFRIHVFAFPIWTFAGISGAIWAEAAWGRYWGWDPKETWLFISWVVYAMYLHARATPSIRRTTVTWIAVLGWVTMLVNLFGINLVVSGLHSYAGV</sequence>
<proteinExistence type="predicted"/>
<evidence type="ECO:0000259" key="8">
    <source>
        <dbReference type="Pfam" id="PF01578"/>
    </source>
</evidence>
<dbReference type="InterPro" id="IPR045062">
    <property type="entry name" value="Cyt_c_biogenesis_CcsA/CcmC"/>
</dbReference>
<evidence type="ECO:0000256" key="6">
    <source>
        <dbReference type="SAM" id="MobiDB-lite"/>
    </source>
</evidence>
<dbReference type="AlphaFoldDB" id="A0A8J7KZ16"/>
<dbReference type="EMBL" id="JADOUF010000001">
    <property type="protein sequence ID" value="MBG6139967.1"/>
    <property type="molecule type" value="Genomic_DNA"/>
</dbReference>
<gene>
    <name evidence="9" type="ORF">IW245_006161</name>
</gene>
<evidence type="ECO:0000256" key="2">
    <source>
        <dbReference type="ARBA" id="ARBA00022692"/>
    </source>
</evidence>
<evidence type="ECO:0000256" key="7">
    <source>
        <dbReference type="SAM" id="Phobius"/>
    </source>
</evidence>
<dbReference type="PANTHER" id="PTHR30071">
    <property type="entry name" value="HEME EXPORTER PROTEIN C"/>
    <property type="match status" value="1"/>
</dbReference>
<evidence type="ECO:0000256" key="1">
    <source>
        <dbReference type="ARBA" id="ARBA00004141"/>
    </source>
</evidence>
<evidence type="ECO:0000313" key="10">
    <source>
        <dbReference type="Proteomes" id="UP000622552"/>
    </source>
</evidence>
<feature type="transmembrane region" description="Helical" evidence="7">
    <location>
        <begin position="152"/>
        <end position="174"/>
    </location>
</feature>
<feature type="region of interest" description="Disordered" evidence="6">
    <location>
        <begin position="53"/>
        <end position="85"/>
    </location>
</feature>
<dbReference type="Pfam" id="PF01578">
    <property type="entry name" value="Cytochrom_C_asm"/>
    <property type="match status" value="1"/>
</dbReference>